<feature type="compositionally biased region" description="Basic and acidic residues" evidence="1">
    <location>
        <begin position="35"/>
        <end position="50"/>
    </location>
</feature>
<dbReference type="Proteomes" id="UP001165363">
    <property type="component" value="Unassembled WGS sequence"/>
</dbReference>
<feature type="domain" description="Anti-sigma factor NepR" evidence="2">
    <location>
        <begin position="65"/>
        <end position="93"/>
    </location>
</feature>
<gene>
    <name evidence="3" type="ORF">LZ536_05345</name>
</gene>
<evidence type="ECO:0000256" key="1">
    <source>
        <dbReference type="SAM" id="MobiDB-lite"/>
    </source>
</evidence>
<evidence type="ECO:0000259" key="2">
    <source>
        <dbReference type="Pfam" id="PF18557"/>
    </source>
</evidence>
<evidence type="ECO:0000313" key="4">
    <source>
        <dbReference type="Proteomes" id="UP001165363"/>
    </source>
</evidence>
<organism evidence="3 4">
    <name type="scientific">Sphingomonas alba</name>
    <dbReference type="NCBI Taxonomy" id="2908208"/>
    <lineage>
        <taxon>Bacteria</taxon>
        <taxon>Pseudomonadati</taxon>
        <taxon>Pseudomonadota</taxon>
        <taxon>Alphaproteobacteria</taxon>
        <taxon>Sphingomonadales</taxon>
        <taxon>Sphingomonadaceae</taxon>
        <taxon>Sphingomonas</taxon>
    </lineage>
</organism>
<dbReference type="EMBL" id="JAMGBD010000001">
    <property type="protein sequence ID" value="MCL6683327.1"/>
    <property type="molecule type" value="Genomic_DNA"/>
</dbReference>
<comment type="caution">
    <text evidence="3">The sequence shown here is derived from an EMBL/GenBank/DDBJ whole genome shotgun (WGS) entry which is preliminary data.</text>
</comment>
<sequence>MRAKAAIDPSCVVDVKRTMWVEHLMYPGEGDDELSDKRNSDRLAGKDNSKVRSKRKPEGGSKAGDLGKALRSVYDNTLREEVPGDFLDLLGKLS</sequence>
<accession>A0ABT0RKZ9</accession>
<reference evidence="3" key="1">
    <citation type="submission" date="2022-05" db="EMBL/GenBank/DDBJ databases">
        <authorList>
            <person name="Jo J.-H."/>
            <person name="Im W.-T."/>
        </authorList>
    </citation>
    <scope>NUCLEOTIDE SEQUENCE</scope>
    <source>
        <strain evidence="3">SE158</strain>
    </source>
</reference>
<evidence type="ECO:0000313" key="3">
    <source>
        <dbReference type="EMBL" id="MCL6683327.1"/>
    </source>
</evidence>
<proteinExistence type="predicted"/>
<dbReference type="RefSeq" id="WP_249847256.1">
    <property type="nucleotide sequence ID" value="NZ_JAMGBD010000001.1"/>
</dbReference>
<protein>
    <recommendedName>
        <fullName evidence="2">Anti-sigma factor NepR domain-containing protein</fullName>
    </recommendedName>
</protein>
<name>A0ABT0RKZ9_9SPHN</name>
<feature type="region of interest" description="Disordered" evidence="1">
    <location>
        <begin position="27"/>
        <end position="66"/>
    </location>
</feature>
<dbReference type="Pfam" id="PF18557">
    <property type="entry name" value="NepR"/>
    <property type="match status" value="1"/>
</dbReference>
<keyword evidence="4" id="KW-1185">Reference proteome</keyword>
<dbReference type="InterPro" id="IPR041649">
    <property type="entry name" value="NepR"/>
</dbReference>